<dbReference type="Pfam" id="PF13563">
    <property type="entry name" value="2_5_RNA_ligase2"/>
    <property type="match status" value="1"/>
</dbReference>
<dbReference type="GO" id="GO:0016874">
    <property type="term" value="F:ligase activity"/>
    <property type="evidence" value="ECO:0007669"/>
    <property type="project" value="UniProtKB-KW"/>
</dbReference>
<keyword evidence="3" id="KW-1185">Reference proteome</keyword>
<feature type="compositionally biased region" description="Basic and acidic residues" evidence="1">
    <location>
        <begin position="1"/>
        <end position="10"/>
    </location>
</feature>
<gene>
    <name evidence="2" type="ORF">ACFPZ3_36645</name>
</gene>
<feature type="compositionally biased region" description="Low complexity" evidence="1">
    <location>
        <begin position="11"/>
        <end position="21"/>
    </location>
</feature>
<dbReference type="Proteomes" id="UP001596058">
    <property type="component" value="Unassembled WGS sequence"/>
</dbReference>
<sequence>MDQQEERKVVGSDADSGSSVGETALVVHVPEAEPLVRPWREREIGVKAHVTVLVPFLHMTLIDERVRGELRTLFAGHPAIDVRFRRIERFPEVVYLAPEPADPFVRLTEAVVARWPETPPYGGLHDEIVPHLTVGLEGVVDEAVVAAELPVVSRVTAVSLLVCEDGDQWTQTDLFPLA</sequence>
<dbReference type="Gene3D" id="3.90.1140.10">
    <property type="entry name" value="Cyclic phosphodiesterase"/>
    <property type="match status" value="1"/>
</dbReference>
<dbReference type="RefSeq" id="WP_379518911.1">
    <property type="nucleotide sequence ID" value="NZ_JBHSPA010000045.1"/>
</dbReference>
<comment type="caution">
    <text evidence="2">The sequence shown here is derived from an EMBL/GenBank/DDBJ whole genome shotgun (WGS) entry which is preliminary data.</text>
</comment>
<protein>
    <submittedName>
        <fullName evidence="2">2'-5' RNA ligase family protein</fullName>
    </submittedName>
</protein>
<evidence type="ECO:0000313" key="2">
    <source>
        <dbReference type="EMBL" id="MFC5829427.1"/>
    </source>
</evidence>
<proteinExistence type="predicted"/>
<evidence type="ECO:0000256" key="1">
    <source>
        <dbReference type="SAM" id="MobiDB-lite"/>
    </source>
</evidence>
<reference evidence="3" key="1">
    <citation type="journal article" date="2019" name="Int. J. Syst. Evol. Microbiol.">
        <title>The Global Catalogue of Microorganisms (GCM) 10K type strain sequencing project: providing services to taxonomists for standard genome sequencing and annotation.</title>
        <authorList>
            <consortium name="The Broad Institute Genomics Platform"/>
            <consortium name="The Broad Institute Genome Sequencing Center for Infectious Disease"/>
            <person name="Wu L."/>
            <person name="Ma J."/>
        </authorList>
    </citation>
    <scope>NUCLEOTIDE SEQUENCE [LARGE SCALE GENOMIC DNA]</scope>
    <source>
        <strain evidence="3">CCUG 53903</strain>
    </source>
</reference>
<feature type="region of interest" description="Disordered" evidence="1">
    <location>
        <begin position="1"/>
        <end position="21"/>
    </location>
</feature>
<dbReference type="InterPro" id="IPR009097">
    <property type="entry name" value="Cyclic_Pdiesterase"/>
</dbReference>
<organism evidence="2 3">
    <name type="scientific">Nonomuraea insulae</name>
    <dbReference type="NCBI Taxonomy" id="1616787"/>
    <lineage>
        <taxon>Bacteria</taxon>
        <taxon>Bacillati</taxon>
        <taxon>Actinomycetota</taxon>
        <taxon>Actinomycetes</taxon>
        <taxon>Streptosporangiales</taxon>
        <taxon>Streptosporangiaceae</taxon>
        <taxon>Nonomuraea</taxon>
    </lineage>
</organism>
<accession>A0ABW1CUQ4</accession>
<keyword evidence="2" id="KW-0436">Ligase</keyword>
<name>A0ABW1CUQ4_9ACTN</name>
<evidence type="ECO:0000313" key="3">
    <source>
        <dbReference type="Proteomes" id="UP001596058"/>
    </source>
</evidence>
<dbReference type="EMBL" id="JBHSPA010000045">
    <property type="protein sequence ID" value="MFC5829427.1"/>
    <property type="molecule type" value="Genomic_DNA"/>
</dbReference>
<dbReference type="SUPFAM" id="SSF55144">
    <property type="entry name" value="LigT-like"/>
    <property type="match status" value="1"/>
</dbReference>